<proteinExistence type="predicted"/>
<keyword evidence="2" id="KW-1185">Reference proteome</keyword>
<protein>
    <submittedName>
        <fullName evidence="1">Uncharacterized protein</fullName>
    </submittedName>
</protein>
<evidence type="ECO:0000313" key="2">
    <source>
        <dbReference type="Proteomes" id="UP000292452"/>
    </source>
</evidence>
<sequence>MAIHVCPSTIEAIMRTVDEKGGAALIKNSRIKRLEGRDRLRMERLHRVYQLLHRRGLSCYPKRPSWPDEWWSFAVYRPELVTVDLSAIGTDSELSNPMERVLNAFRYPYSHAEAPYAGSFVDALRKLNAARPAQPGAEQRRLHVA</sequence>
<dbReference type="Proteomes" id="UP000292452">
    <property type="component" value="Unassembled WGS sequence"/>
</dbReference>
<comment type="caution">
    <text evidence="1">The sequence shown here is derived from an EMBL/GenBank/DDBJ whole genome shotgun (WGS) entry which is preliminary data.</text>
</comment>
<evidence type="ECO:0000313" key="1">
    <source>
        <dbReference type="EMBL" id="TBO59882.1"/>
    </source>
</evidence>
<dbReference type="EMBL" id="SIXH01000061">
    <property type="protein sequence ID" value="TBO59882.1"/>
    <property type="molecule type" value="Genomic_DNA"/>
</dbReference>
<dbReference type="AlphaFoldDB" id="A0A4Q9HXE4"/>
<reference evidence="1 2" key="1">
    <citation type="submission" date="2019-02" db="EMBL/GenBank/DDBJ databases">
        <title>Draft Genome Sequence of Streptomyces sp. AM-2504, identified by 16S rRNA comparative analysis as a Streptomyces Kasugaensis strain.</title>
        <authorList>
            <person name="Napolioni V."/>
            <person name="Giuliodori A.M."/>
            <person name="Spurio R."/>
            <person name="Fabbretti A."/>
        </authorList>
    </citation>
    <scope>NUCLEOTIDE SEQUENCE [LARGE SCALE GENOMIC DNA]</scope>
    <source>
        <strain evidence="1 2">AM-2504</strain>
    </source>
</reference>
<name>A0A4Q9HXE4_STRKA</name>
<dbReference type="RefSeq" id="WP_131122912.1">
    <property type="nucleotide sequence ID" value="NZ_SIXH01000061.1"/>
</dbReference>
<gene>
    <name evidence="1" type="ORF">EYS09_09695</name>
</gene>
<accession>A0A4Q9HXE4</accession>
<organism evidence="1 2">
    <name type="scientific">Streptomyces kasugaensis</name>
    <dbReference type="NCBI Taxonomy" id="1946"/>
    <lineage>
        <taxon>Bacteria</taxon>
        <taxon>Bacillati</taxon>
        <taxon>Actinomycetota</taxon>
        <taxon>Actinomycetes</taxon>
        <taxon>Kitasatosporales</taxon>
        <taxon>Streptomycetaceae</taxon>
        <taxon>Streptomyces</taxon>
    </lineage>
</organism>